<dbReference type="InterPro" id="IPR052985">
    <property type="entry name" value="CoA-trans_III_biosynth/detox"/>
</dbReference>
<evidence type="ECO:0000313" key="2">
    <source>
        <dbReference type="EMBL" id="PQK16842.1"/>
    </source>
</evidence>
<dbReference type="InterPro" id="IPR023606">
    <property type="entry name" value="CoA-Trfase_III_dom_1_sf"/>
</dbReference>
<reference evidence="2 3" key="1">
    <citation type="submission" date="2016-07" db="EMBL/GenBank/DDBJ databases">
        <title>Comparative genomics of the entomopathogenic fungus Beauveria bassiana.</title>
        <authorList>
            <person name="Valero Jimenez C.A."/>
            <person name="Zwaan B.J."/>
            <person name="Van Kan J.A."/>
            <person name="Takken W."/>
            <person name="Debets A.J."/>
            <person name="Schoustra S.E."/>
            <person name="Koenraadt C.J."/>
        </authorList>
    </citation>
    <scope>NUCLEOTIDE SEQUENCE [LARGE SCALE GENOMIC DNA]</scope>
    <source>
        <strain evidence="2 3">ARSEF 8028</strain>
    </source>
</reference>
<dbReference type="Pfam" id="PF02515">
    <property type="entry name" value="CoA_transf_3"/>
    <property type="match status" value="1"/>
</dbReference>
<comment type="caution">
    <text evidence="2">The sequence shown here is derived from an EMBL/GenBank/DDBJ whole genome shotgun (WGS) entry which is preliminary data.</text>
</comment>
<dbReference type="AlphaFoldDB" id="A0A2S7YLX2"/>
<dbReference type="PANTHER" id="PTHR48229:SF1">
    <property type="entry name" value="ALPHA METHYLACYL-COA RACEMASE-RELATED"/>
    <property type="match status" value="1"/>
</dbReference>
<dbReference type="PANTHER" id="PTHR48229">
    <property type="entry name" value="CAIB/BAIF FAMILY ENZYME (AFU_ORTHOLOGUE AFUA_1G05360)-RELATED"/>
    <property type="match status" value="1"/>
</dbReference>
<evidence type="ECO:0000256" key="1">
    <source>
        <dbReference type="ARBA" id="ARBA00008383"/>
    </source>
</evidence>
<dbReference type="InterPro" id="IPR003673">
    <property type="entry name" value="CoA-Trfase_fam_III"/>
</dbReference>
<dbReference type="Proteomes" id="UP000237441">
    <property type="component" value="Unassembled WGS sequence"/>
</dbReference>
<accession>A0A2S7YLX2</accession>
<proteinExistence type="inferred from homology"/>
<dbReference type="Gene3D" id="3.40.50.10540">
    <property type="entry name" value="Crotonobetainyl-coa:carnitine coa-transferase, domain 1"/>
    <property type="match status" value="1"/>
</dbReference>
<gene>
    <name evidence="2" type="ORF">BB8028_0007g00440</name>
</gene>
<comment type="similarity">
    <text evidence="1">Belongs to the CoA-transferase III family.</text>
</comment>
<organism evidence="2 3">
    <name type="scientific">Beauveria bassiana</name>
    <name type="common">White muscardine disease fungus</name>
    <name type="synonym">Tritirachium shiotae</name>
    <dbReference type="NCBI Taxonomy" id="176275"/>
    <lineage>
        <taxon>Eukaryota</taxon>
        <taxon>Fungi</taxon>
        <taxon>Dikarya</taxon>
        <taxon>Ascomycota</taxon>
        <taxon>Pezizomycotina</taxon>
        <taxon>Sordariomycetes</taxon>
        <taxon>Hypocreomycetidae</taxon>
        <taxon>Hypocreales</taxon>
        <taxon>Cordycipitaceae</taxon>
        <taxon>Beauveria</taxon>
    </lineage>
</organism>
<evidence type="ECO:0000313" key="3">
    <source>
        <dbReference type="Proteomes" id="UP000237441"/>
    </source>
</evidence>
<sequence length="569" mass="61543">MTVKTTKSGGFGPGTFVDVEYTPLPAECRRLLHHFAEVSPGFTADASILDQVNFYGDDLPIIPGPLKSQVMSAVCHAMIGIVGKEICALRGIDTGKISIDVDKAGLYPGTPVLVSINGKGLADIVKDGTICRAGKDLDRGVLTKNNMHFRSWAIYPTKDPQVWYQVLSNLNPPAFLKAYNLDSDALTATRDEAYNLIKAEMVKYSAAELEQKNMEHGFCGQTCYTPAQWRKTSMGQRLAAHPLINYRRVALGADLPPVPFQSTKNDQRPLAGIKVIELARVIAGPAMGAALASLGAEVIKVQSPNLPDLQPLSVQLTAGKQTYALDLTTEADKKKLHALIEGADIIIQAFRLRSLERKGFGLEDVLETARARGKGIVYIDLNCYGPDGYYAERPGFQQIADAASGCSYVCGKAYGFDEGVGVLPSLPIADMLCGAVGVIDTMLALRDRAKYGGSYHAAVSLTAVDTAQLEEAVGLYTPEIVKKIQDKYQFAPMTPDLHVEELLAVIGNAWKSNSDLLGRDGYMVQFPETAWGKDHAILSPIVAYENSSATPRWLHGPVPYCASSSAEWA</sequence>
<name>A0A2S7YLX2_BEABA</name>
<dbReference type="OrthoDB" id="2308815at2759"/>
<dbReference type="GO" id="GO:0003824">
    <property type="term" value="F:catalytic activity"/>
    <property type="evidence" value="ECO:0007669"/>
    <property type="project" value="InterPro"/>
</dbReference>
<dbReference type="SUPFAM" id="SSF89796">
    <property type="entry name" value="CoA-transferase family III (CaiB/BaiF)"/>
    <property type="match status" value="2"/>
</dbReference>
<dbReference type="EMBL" id="JRHA01000007">
    <property type="protein sequence ID" value="PQK16842.1"/>
    <property type="molecule type" value="Genomic_DNA"/>
</dbReference>
<protein>
    <submittedName>
        <fullName evidence="2">Uncharacterized protein</fullName>
    </submittedName>
</protein>